<dbReference type="Proteomes" id="UP000225277">
    <property type="component" value="Unassembled WGS sequence"/>
</dbReference>
<dbReference type="GeneID" id="35597301"/>
<sequence>MTSSSSNWAAPPSAANRVFAMPELLQHIMSNLEVADIFRSQRVNRAFNDIFTIAPSLLRIMGVRKNLQTVAPPDHVETFGPLINGLKSKKLLIRPFEFRRVVTKKSMNMQKMVFYLSTGMAKFAKDWGTIMGYAGRSGKDYPADQSWSKIVIATTTFVLCVVVHVEDGSMNGKYYRSRYKTHPGPFTLGQLFELLRSVRDMSIEEHQKILQDTAIVANIAS</sequence>
<organism evidence="1 2">
    <name type="scientific">Ramularia collo-cygni</name>
    <dbReference type="NCBI Taxonomy" id="112498"/>
    <lineage>
        <taxon>Eukaryota</taxon>
        <taxon>Fungi</taxon>
        <taxon>Dikarya</taxon>
        <taxon>Ascomycota</taxon>
        <taxon>Pezizomycotina</taxon>
        <taxon>Dothideomycetes</taxon>
        <taxon>Dothideomycetidae</taxon>
        <taxon>Mycosphaerellales</taxon>
        <taxon>Mycosphaerellaceae</taxon>
        <taxon>Ramularia</taxon>
    </lineage>
</organism>
<dbReference type="InterPro" id="IPR036047">
    <property type="entry name" value="F-box-like_dom_sf"/>
</dbReference>
<dbReference type="CDD" id="cd09917">
    <property type="entry name" value="F-box_SF"/>
    <property type="match status" value="1"/>
</dbReference>
<dbReference type="AlphaFoldDB" id="A0A2D3UVR8"/>
<evidence type="ECO:0000313" key="2">
    <source>
        <dbReference type="Proteomes" id="UP000225277"/>
    </source>
</evidence>
<reference evidence="1 2" key="1">
    <citation type="submission" date="2016-03" db="EMBL/GenBank/DDBJ databases">
        <authorList>
            <person name="Ploux O."/>
        </authorList>
    </citation>
    <scope>NUCLEOTIDE SEQUENCE [LARGE SCALE GENOMIC DNA]</scope>
    <source>
        <strain evidence="1 2">URUG2</strain>
    </source>
</reference>
<dbReference type="SUPFAM" id="SSF81383">
    <property type="entry name" value="F-box domain"/>
    <property type="match status" value="1"/>
</dbReference>
<dbReference type="EMBL" id="FJUY01000002">
    <property type="protein sequence ID" value="CZT16237.1"/>
    <property type="molecule type" value="Genomic_DNA"/>
</dbReference>
<keyword evidence="2" id="KW-1185">Reference proteome</keyword>
<protein>
    <recommendedName>
        <fullName evidence="3">F-box domain-containing protein</fullName>
    </recommendedName>
</protein>
<proteinExistence type="predicted"/>
<evidence type="ECO:0000313" key="1">
    <source>
        <dbReference type="EMBL" id="CZT16237.1"/>
    </source>
</evidence>
<gene>
    <name evidence="1" type="ORF">RCC_02079</name>
</gene>
<dbReference type="RefSeq" id="XP_023623130.1">
    <property type="nucleotide sequence ID" value="XM_023767362.1"/>
</dbReference>
<evidence type="ECO:0008006" key="3">
    <source>
        <dbReference type="Google" id="ProtNLM"/>
    </source>
</evidence>
<name>A0A2D3UVR8_9PEZI</name>
<accession>A0A2D3UVR8</accession>